<dbReference type="Proteomes" id="UP000799118">
    <property type="component" value="Unassembled WGS sequence"/>
</dbReference>
<protein>
    <submittedName>
        <fullName evidence="1">Uncharacterized protein</fullName>
    </submittedName>
</protein>
<gene>
    <name evidence="1" type="ORF">BT96DRAFT_1001435</name>
</gene>
<dbReference type="AlphaFoldDB" id="A0A6A4H1T8"/>
<proteinExistence type="predicted"/>
<accession>A0A6A4H1T8</accession>
<organism evidence="1 2">
    <name type="scientific">Gymnopus androsaceus JB14</name>
    <dbReference type="NCBI Taxonomy" id="1447944"/>
    <lineage>
        <taxon>Eukaryota</taxon>
        <taxon>Fungi</taxon>
        <taxon>Dikarya</taxon>
        <taxon>Basidiomycota</taxon>
        <taxon>Agaricomycotina</taxon>
        <taxon>Agaricomycetes</taxon>
        <taxon>Agaricomycetidae</taxon>
        <taxon>Agaricales</taxon>
        <taxon>Marasmiineae</taxon>
        <taxon>Omphalotaceae</taxon>
        <taxon>Gymnopus</taxon>
    </lineage>
</organism>
<dbReference type="EMBL" id="ML769628">
    <property type="protein sequence ID" value="KAE9391315.1"/>
    <property type="molecule type" value="Genomic_DNA"/>
</dbReference>
<keyword evidence="2" id="KW-1185">Reference proteome</keyword>
<reference evidence="1" key="1">
    <citation type="journal article" date="2019" name="Environ. Microbiol.">
        <title>Fungal ecological strategies reflected in gene transcription - a case study of two litter decomposers.</title>
        <authorList>
            <person name="Barbi F."/>
            <person name="Kohler A."/>
            <person name="Barry K."/>
            <person name="Baskaran P."/>
            <person name="Daum C."/>
            <person name="Fauchery L."/>
            <person name="Ihrmark K."/>
            <person name="Kuo A."/>
            <person name="LaButti K."/>
            <person name="Lipzen A."/>
            <person name="Morin E."/>
            <person name="Grigoriev I.V."/>
            <person name="Henrissat B."/>
            <person name="Lindahl B."/>
            <person name="Martin F."/>
        </authorList>
    </citation>
    <scope>NUCLEOTIDE SEQUENCE</scope>
    <source>
        <strain evidence="1">JB14</strain>
    </source>
</reference>
<name>A0A6A4H1T8_9AGAR</name>
<evidence type="ECO:0000313" key="1">
    <source>
        <dbReference type="EMBL" id="KAE9391315.1"/>
    </source>
</evidence>
<sequence length="264" mass="29287">MDNLTESSQKSPLTAQATLVSVLEAYIPSSMGETNQREEEVLIAGNIEPTGVTHVSAAWLESLVPSQKHGLHIQKYPPLSIPKIPSTPLNASQYMCTTPQYPSTSLLPSAALPSPITPLFTDDSSFVNATASQACQTRSPFGDFSGDILLASLWSHPKCKTMSESQRIERAMEVLLNELHFSSIGEFFSLYIQQIPHDTESFSNHHCYALKAFLQGHTKVTPVEIVEKLYHHHYSYPSYKSAQKEEKSSLSFHPSFPPEDIKHA</sequence>
<evidence type="ECO:0000313" key="2">
    <source>
        <dbReference type="Proteomes" id="UP000799118"/>
    </source>
</evidence>